<evidence type="ECO:0000256" key="4">
    <source>
        <dbReference type="ARBA" id="ARBA00022777"/>
    </source>
</evidence>
<dbReference type="SUPFAM" id="SSF56112">
    <property type="entry name" value="Protein kinase-like (PK-like)"/>
    <property type="match status" value="1"/>
</dbReference>
<dbReference type="InterPro" id="IPR000719">
    <property type="entry name" value="Prot_kinase_dom"/>
</dbReference>
<dbReference type="GO" id="GO:0005524">
    <property type="term" value="F:ATP binding"/>
    <property type="evidence" value="ECO:0007669"/>
    <property type="project" value="UniProtKB-UniRule"/>
</dbReference>
<feature type="region of interest" description="Disordered" evidence="7">
    <location>
        <begin position="499"/>
        <end position="599"/>
    </location>
</feature>
<evidence type="ECO:0000256" key="6">
    <source>
        <dbReference type="PROSITE-ProRule" id="PRU10141"/>
    </source>
</evidence>
<dbReference type="InterPro" id="IPR017441">
    <property type="entry name" value="Protein_kinase_ATP_BS"/>
</dbReference>
<dbReference type="InterPro" id="IPR008271">
    <property type="entry name" value="Ser/Thr_kinase_AS"/>
</dbReference>
<dbReference type="AlphaFoldDB" id="A0A2P6TDN5"/>
<dbReference type="InterPro" id="IPR011009">
    <property type="entry name" value="Kinase-like_dom_sf"/>
</dbReference>
<evidence type="ECO:0000256" key="3">
    <source>
        <dbReference type="ARBA" id="ARBA00022741"/>
    </source>
</evidence>
<keyword evidence="10" id="KW-1185">Reference proteome</keyword>
<dbReference type="PANTHER" id="PTHR24346">
    <property type="entry name" value="MAP/MICROTUBULE AFFINITY-REGULATING KINASE"/>
    <property type="match status" value="1"/>
</dbReference>
<dbReference type="EMBL" id="LHPG02000022">
    <property type="protein sequence ID" value="PRW20741.1"/>
    <property type="molecule type" value="Genomic_DNA"/>
</dbReference>
<accession>A0A2P6TDN5</accession>
<feature type="region of interest" description="Disordered" evidence="7">
    <location>
        <begin position="1"/>
        <end position="67"/>
    </location>
</feature>
<dbReference type="PROSITE" id="PS00107">
    <property type="entry name" value="PROTEIN_KINASE_ATP"/>
    <property type="match status" value="1"/>
</dbReference>
<dbReference type="STRING" id="3076.A0A2P6TDN5"/>
<keyword evidence="5 6" id="KW-0067">ATP-binding</keyword>
<evidence type="ECO:0000256" key="2">
    <source>
        <dbReference type="ARBA" id="ARBA00022679"/>
    </source>
</evidence>
<evidence type="ECO:0000259" key="8">
    <source>
        <dbReference type="PROSITE" id="PS50011"/>
    </source>
</evidence>
<evidence type="ECO:0000256" key="1">
    <source>
        <dbReference type="ARBA" id="ARBA00022527"/>
    </source>
</evidence>
<feature type="binding site" evidence="6">
    <location>
        <position position="138"/>
    </location>
    <ligand>
        <name>ATP</name>
        <dbReference type="ChEBI" id="CHEBI:30616"/>
    </ligand>
</feature>
<dbReference type="PANTHER" id="PTHR24346:SF82">
    <property type="entry name" value="KP78A-RELATED"/>
    <property type="match status" value="1"/>
</dbReference>
<dbReference type="PROSITE" id="PS50011">
    <property type="entry name" value="PROTEIN_KINASE_DOM"/>
    <property type="match status" value="1"/>
</dbReference>
<organism evidence="9 10">
    <name type="scientific">Chlorella sorokiniana</name>
    <name type="common">Freshwater green alga</name>
    <dbReference type="NCBI Taxonomy" id="3076"/>
    <lineage>
        <taxon>Eukaryota</taxon>
        <taxon>Viridiplantae</taxon>
        <taxon>Chlorophyta</taxon>
        <taxon>core chlorophytes</taxon>
        <taxon>Trebouxiophyceae</taxon>
        <taxon>Chlorellales</taxon>
        <taxon>Chlorellaceae</taxon>
        <taxon>Chlorella clade</taxon>
        <taxon>Chlorella</taxon>
    </lineage>
</organism>
<dbReference type="Pfam" id="PF00069">
    <property type="entry name" value="Pkinase"/>
    <property type="match status" value="1"/>
</dbReference>
<proteinExistence type="predicted"/>
<evidence type="ECO:0000256" key="5">
    <source>
        <dbReference type="ARBA" id="ARBA00022840"/>
    </source>
</evidence>
<dbReference type="GO" id="GO:0035556">
    <property type="term" value="P:intracellular signal transduction"/>
    <property type="evidence" value="ECO:0007669"/>
    <property type="project" value="TreeGrafter"/>
</dbReference>
<dbReference type="Proteomes" id="UP000239899">
    <property type="component" value="Unassembled WGS sequence"/>
</dbReference>
<feature type="compositionally biased region" description="Basic and acidic residues" evidence="7">
    <location>
        <begin position="10"/>
        <end position="26"/>
    </location>
</feature>
<dbReference type="OrthoDB" id="508318at2759"/>
<feature type="compositionally biased region" description="Basic and acidic residues" evidence="7">
    <location>
        <begin position="58"/>
        <end position="67"/>
    </location>
</feature>
<sequence>MGACGSKVAQWREEAEEEWKAGKQQERAAAPAPPPQPLPRLPQDAPASYVPPLPPPTHPEHEEAEGMHRDGSVQFAFRKSQELSMAHLVRHPRLLSFQMGGQFGLDPLYTPVKLLGRGGTGATWLCQETATGKQYALKMMQRPIPRNTVRLTYNEICIQASTCVSSVHMSHIKEVMLTPTHLAMVLDYEAGGSVAEFVAQQIPKVSRLDLVVDEDHARFMFKQLIAGLEHLHDNHVAHRDIKLDNTLLDGQLPATVKLCDFQFSKYWGRPQLTRMKTHLGTAVYMAPELIENRQSRRPYDPVEVDVWAAGVWLVALIAGAFPFDNRPGADDTAAEMQILHQEMTVSWSESRFVRPYIKQLSPELVDLLNHVLHTDPELRADLEAINSHPWMKKPLPPHLEAALQRTRHAQMQLERRLAMLTPDNDLVHVRNSRIFDLVREASLPAEHWEESYHRLVQVCAGSPTLVDCSSLPGVVRIDMMPAAVAKRLSEKALSLLDAPLPADKNGSGGRRPARSASPPGTPKRFSLPLQTIDSNVSLTSMVPGSGEGEPLRPLGQPGPSPLGLPAGQASAPSSSYARSHSGGALTAGEGSMGGGSTASASHEEIVSKLSPFASPAAVAATGRCFACTTT</sequence>
<evidence type="ECO:0000313" key="10">
    <source>
        <dbReference type="Proteomes" id="UP000239899"/>
    </source>
</evidence>
<comment type="caution">
    <text evidence="9">The sequence shown here is derived from an EMBL/GenBank/DDBJ whole genome shotgun (WGS) entry which is preliminary data.</text>
</comment>
<feature type="compositionally biased region" description="Pro residues" evidence="7">
    <location>
        <begin position="31"/>
        <end position="40"/>
    </location>
</feature>
<evidence type="ECO:0000313" key="9">
    <source>
        <dbReference type="EMBL" id="PRW20741.1"/>
    </source>
</evidence>
<dbReference type="PROSITE" id="PS00108">
    <property type="entry name" value="PROTEIN_KINASE_ST"/>
    <property type="match status" value="1"/>
</dbReference>
<feature type="compositionally biased region" description="Polar residues" evidence="7">
    <location>
        <begin position="528"/>
        <end position="542"/>
    </location>
</feature>
<dbReference type="GO" id="GO:0004674">
    <property type="term" value="F:protein serine/threonine kinase activity"/>
    <property type="evidence" value="ECO:0007669"/>
    <property type="project" value="UniProtKB-KW"/>
</dbReference>
<keyword evidence="1" id="KW-0723">Serine/threonine-protein kinase</keyword>
<dbReference type="Gene3D" id="1.10.510.10">
    <property type="entry name" value="Transferase(Phosphotransferase) domain 1"/>
    <property type="match status" value="1"/>
</dbReference>
<reference evidence="9 10" key="1">
    <citation type="journal article" date="2018" name="Plant J.">
        <title>Genome sequences of Chlorella sorokiniana UTEX 1602 and Micractinium conductrix SAG 241.80: implications to maltose excretion by a green alga.</title>
        <authorList>
            <person name="Arriola M.B."/>
            <person name="Velmurugan N."/>
            <person name="Zhang Y."/>
            <person name="Plunkett M.H."/>
            <person name="Hondzo H."/>
            <person name="Barney B.M."/>
        </authorList>
    </citation>
    <scope>NUCLEOTIDE SEQUENCE [LARGE SCALE GENOMIC DNA]</scope>
    <source>
        <strain evidence="10">UTEX 1602</strain>
    </source>
</reference>
<keyword evidence="2" id="KW-0808">Transferase</keyword>
<keyword evidence="3 6" id="KW-0547">Nucleotide-binding</keyword>
<name>A0A2P6TDN5_CHLSO</name>
<dbReference type="GO" id="GO:0005737">
    <property type="term" value="C:cytoplasm"/>
    <property type="evidence" value="ECO:0007669"/>
    <property type="project" value="TreeGrafter"/>
</dbReference>
<protein>
    <submittedName>
        <fullName evidence="9">Serine threonine-kinase SAPK2-like isoform X1</fullName>
    </submittedName>
</protein>
<feature type="domain" description="Protein kinase" evidence="8">
    <location>
        <begin position="109"/>
        <end position="391"/>
    </location>
</feature>
<keyword evidence="4" id="KW-0418">Kinase</keyword>
<gene>
    <name evidence="9" type="ORF">C2E21_8720</name>
</gene>
<dbReference type="SMART" id="SM00220">
    <property type="entry name" value="S_TKc"/>
    <property type="match status" value="1"/>
</dbReference>
<evidence type="ECO:0000256" key="7">
    <source>
        <dbReference type="SAM" id="MobiDB-lite"/>
    </source>
</evidence>
<feature type="compositionally biased region" description="Low complexity" evidence="7">
    <location>
        <begin position="563"/>
        <end position="589"/>
    </location>
</feature>